<evidence type="ECO:0000256" key="2">
    <source>
        <dbReference type="SAM" id="Phobius"/>
    </source>
</evidence>
<comment type="caution">
    <text evidence="3">The sequence shown here is derived from an EMBL/GenBank/DDBJ whole genome shotgun (WGS) entry which is preliminary data.</text>
</comment>
<organism evidence="3 4">
    <name type="scientific">Steinernema carpocapsae</name>
    <name type="common">Entomopathogenic nematode</name>
    <dbReference type="NCBI Taxonomy" id="34508"/>
    <lineage>
        <taxon>Eukaryota</taxon>
        <taxon>Metazoa</taxon>
        <taxon>Ecdysozoa</taxon>
        <taxon>Nematoda</taxon>
        <taxon>Chromadorea</taxon>
        <taxon>Rhabditida</taxon>
        <taxon>Tylenchina</taxon>
        <taxon>Panagrolaimomorpha</taxon>
        <taxon>Strongyloidoidea</taxon>
        <taxon>Steinernematidae</taxon>
        <taxon>Steinernema</taxon>
    </lineage>
</organism>
<keyword evidence="2" id="KW-0472">Membrane</keyword>
<evidence type="ECO:0000313" key="3">
    <source>
        <dbReference type="EMBL" id="TKR96953.1"/>
    </source>
</evidence>
<dbReference type="OrthoDB" id="5856972at2759"/>
<evidence type="ECO:0000313" key="4">
    <source>
        <dbReference type="Proteomes" id="UP000298663"/>
    </source>
</evidence>
<feature type="transmembrane region" description="Helical" evidence="2">
    <location>
        <begin position="232"/>
        <end position="251"/>
    </location>
</feature>
<keyword evidence="2" id="KW-1133">Transmembrane helix</keyword>
<accession>A0A4U5PKD9</accession>
<dbReference type="Proteomes" id="UP000298663">
    <property type="component" value="Unassembled WGS sequence"/>
</dbReference>
<reference evidence="3 4" key="1">
    <citation type="journal article" date="2015" name="Genome Biol.">
        <title>Comparative genomics of Steinernema reveals deeply conserved gene regulatory networks.</title>
        <authorList>
            <person name="Dillman A.R."/>
            <person name="Macchietto M."/>
            <person name="Porter C.F."/>
            <person name="Rogers A."/>
            <person name="Williams B."/>
            <person name="Antoshechkin I."/>
            <person name="Lee M.M."/>
            <person name="Goodwin Z."/>
            <person name="Lu X."/>
            <person name="Lewis E.E."/>
            <person name="Goodrich-Blair H."/>
            <person name="Stock S.P."/>
            <person name="Adams B.J."/>
            <person name="Sternberg P.W."/>
            <person name="Mortazavi A."/>
        </authorList>
    </citation>
    <scope>NUCLEOTIDE SEQUENCE [LARGE SCALE GENOMIC DNA]</scope>
    <source>
        <strain evidence="3 4">ALL</strain>
    </source>
</reference>
<name>A0A4U5PKD9_STECR</name>
<feature type="region of interest" description="Disordered" evidence="1">
    <location>
        <begin position="179"/>
        <end position="200"/>
    </location>
</feature>
<keyword evidence="2" id="KW-0812">Transmembrane</keyword>
<keyword evidence="4" id="KW-1185">Reference proteome</keyword>
<gene>
    <name evidence="3" type="ORF">L596_010895</name>
</gene>
<sequence>MKTPSVFCGCCRSPKKFKDRQLSPSRIANGIQHKLRRCCGCKTDLSASAATDRTCEKRYEHVWIVLLYYTGCFSSGPLKVDCSIHPCNGTRPRDSHSTNCGFLTPSFHSSPKKLPDLCHGKTPRDVFATARSSTDTTEYQSMAELVRDIRREAGVPETPREAVEEKPRHAVQLNVEHLIDPPPTTSSGTASCPAPAATRNKEEVIPVEEHVNLALTPHRSFRSVLSEMPQMIVYYVGFVYLWCIASMYQILHRII</sequence>
<dbReference type="AlphaFoldDB" id="A0A4U5PKD9"/>
<protein>
    <submittedName>
        <fullName evidence="3">Uncharacterized protein</fullName>
    </submittedName>
</protein>
<reference evidence="3 4" key="2">
    <citation type="journal article" date="2019" name="G3 (Bethesda)">
        <title>Hybrid Assembly of the Genome of the Entomopathogenic Nematode Steinernema carpocapsae Identifies the X-Chromosome.</title>
        <authorList>
            <person name="Serra L."/>
            <person name="Macchietto M."/>
            <person name="Macias-Munoz A."/>
            <person name="McGill C.J."/>
            <person name="Rodriguez I.M."/>
            <person name="Rodriguez B."/>
            <person name="Murad R."/>
            <person name="Mortazavi A."/>
        </authorList>
    </citation>
    <scope>NUCLEOTIDE SEQUENCE [LARGE SCALE GENOMIC DNA]</scope>
    <source>
        <strain evidence="3 4">ALL</strain>
    </source>
</reference>
<dbReference type="EMBL" id="AZBU02000002">
    <property type="protein sequence ID" value="TKR96953.1"/>
    <property type="molecule type" value="Genomic_DNA"/>
</dbReference>
<evidence type="ECO:0000256" key="1">
    <source>
        <dbReference type="SAM" id="MobiDB-lite"/>
    </source>
</evidence>
<proteinExistence type="predicted"/>